<organism evidence="2 3">
    <name type="scientific">Golovinomyces cichoracearum</name>
    <dbReference type="NCBI Taxonomy" id="62708"/>
    <lineage>
        <taxon>Eukaryota</taxon>
        <taxon>Fungi</taxon>
        <taxon>Dikarya</taxon>
        <taxon>Ascomycota</taxon>
        <taxon>Pezizomycotina</taxon>
        <taxon>Leotiomycetes</taxon>
        <taxon>Erysiphales</taxon>
        <taxon>Erysiphaceae</taxon>
        <taxon>Golovinomyces</taxon>
    </lineage>
</organism>
<feature type="region of interest" description="Disordered" evidence="1">
    <location>
        <begin position="40"/>
        <end position="89"/>
    </location>
</feature>
<feature type="compositionally biased region" description="Polar residues" evidence="1">
    <location>
        <begin position="51"/>
        <end position="85"/>
    </location>
</feature>
<dbReference type="AlphaFoldDB" id="A0A420JBS3"/>
<gene>
    <name evidence="2" type="ORF">GcM1_136003</name>
</gene>
<reference evidence="2 3" key="1">
    <citation type="journal article" date="2018" name="BMC Genomics">
        <title>Comparative genome analyses reveal sequence features reflecting distinct modes of host-adaptation between dicot and monocot powdery mildew.</title>
        <authorList>
            <person name="Wu Y."/>
            <person name="Ma X."/>
            <person name="Pan Z."/>
            <person name="Kale S.D."/>
            <person name="Song Y."/>
            <person name="King H."/>
            <person name="Zhang Q."/>
            <person name="Presley C."/>
            <person name="Deng X."/>
            <person name="Wei C.I."/>
            <person name="Xiao S."/>
        </authorList>
    </citation>
    <scope>NUCLEOTIDE SEQUENCE [LARGE SCALE GENOMIC DNA]</scope>
    <source>
        <strain evidence="2">UMSG1</strain>
    </source>
</reference>
<protein>
    <submittedName>
        <fullName evidence="2">Uncharacterized protein</fullName>
    </submittedName>
</protein>
<accession>A0A420JBS3</accession>
<evidence type="ECO:0000313" key="3">
    <source>
        <dbReference type="Proteomes" id="UP000285326"/>
    </source>
</evidence>
<evidence type="ECO:0000256" key="1">
    <source>
        <dbReference type="SAM" id="MobiDB-lite"/>
    </source>
</evidence>
<comment type="caution">
    <text evidence="2">The sequence shown here is derived from an EMBL/GenBank/DDBJ whole genome shotgun (WGS) entry which is preliminary data.</text>
</comment>
<dbReference type="Proteomes" id="UP000285326">
    <property type="component" value="Unassembled WGS sequence"/>
</dbReference>
<evidence type="ECO:0000313" key="2">
    <source>
        <dbReference type="EMBL" id="RKF84221.1"/>
    </source>
</evidence>
<sequence>MRSKVLVRLSNVVQLEWDRCHNLNDYVSVLQKAHAHFHATQQRQKRRSLLTPESSSSQNNFSPNTRSTRFRESINTNNSLENSGNPLRYPKYFNDSPAYNASSFVSHQIKMPNPGNRPGIRQQSKPPGRIYEITEDKIQQEIEDFKEMEYLEG</sequence>
<name>A0A420JBS3_9PEZI</name>
<proteinExistence type="predicted"/>
<dbReference type="EMBL" id="MCBS01013696">
    <property type="protein sequence ID" value="RKF84221.1"/>
    <property type="molecule type" value="Genomic_DNA"/>
</dbReference>